<dbReference type="PANTHER" id="PTHR36115:SF4">
    <property type="entry name" value="MEMBRANE PROTEIN"/>
    <property type="match status" value="1"/>
</dbReference>
<keyword evidence="2" id="KW-1003">Cell membrane</keyword>
<organism evidence="9 10">
    <name type="scientific">Williamsia limnetica</name>
    <dbReference type="NCBI Taxonomy" id="882452"/>
    <lineage>
        <taxon>Bacteria</taxon>
        <taxon>Bacillati</taxon>
        <taxon>Actinomycetota</taxon>
        <taxon>Actinomycetes</taxon>
        <taxon>Mycobacteriales</taxon>
        <taxon>Nocardiaceae</taxon>
        <taxon>Williamsia</taxon>
    </lineage>
</organism>
<proteinExistence type="predicted"/>
<evidence type="ECO:0000259" key="8">
    <source>
        <dbReference type="Pfam" id="PF06271"/>
    </source>
</evidence>
<keyword evidence="4 7" id="KW-1133">Transmembrane helix</keyword>
<dbReference type="RefSeq" id="WP_110470342.1">
    <property type="nucleotide sequence ID" value="NZ_QJSP01000008.1"/>
</dbReference>
<evidence type="ECO:0000256" key="7">
    <source>
        <dbReference type="SAM" id="Phobius"/>
    </source>
</evidence>
<feature type="region of interest" description="Disordered" evidence="6">
    <location>
        <begin position="1"/>
        <end position="72"/>
    </location>
</feature>
<dbReference type="Proteomes" id="UP000247591">
    <property type="component" value="Unassembled WGS sequence"/>
</dbReference>
<evidence type="ECO:0000256" key="2">
    <source>
        <dbReference type="ARBA" id="ARBA00022475"/>
    </source>
</evidence>
<gene>
    <name evidence="9" type="ORF">DFR67_108254</name>
</gene>
<dbReference type="GO" id="GO:0005886">
    <property type="term" value="C:plasma membrane"/>
    <property type="evidence" value="ECO:0007669"/>
    <property type="project" value="UniProtKB-SubCell"/>
</dbReference>
<keyword evidence="5 7" id="KW-0472">Membrane</keyword>
<evidence type="ECO:0000256" key="4">
    <source>
        <dbReference type="ARBA" id="ARBA00022989"/>
    </source>
</evidence>
<accession>A0A318RKU3</accession>
<dbReference type="PANTHER" id="PTHR36115">
    <property type="entry name" value="PROLINE-RICH ANTIGEN HOMOLOG-RELATED"/>
    <property type="match status" value="1"/>
</dbReference>
<evidence type="ECO:0000256" key="5">
    <source>
        <dbReference type="ARBA" id="ARBA00023136"/>
    </source>
</evidence>
<keyword evidence="10" id="KW-1185">Reference proteome</keyword>
<feature type="transmembrane region" description="Helical" evidence="7">
    <location>
        <begin position="95"/>
        <end position="114"/>
    </location>
</feature>
<name>A0A318RKU3_WILLI</name>
<dbReference type="Pfam" id="PF06271">
    <property type="entry name" value="RDD"/>
    <property type="match status" value="1"/>
</dbReference>
<feature type="domain" description="RDD" evidence="8">
    <location>
        <begin position="84"/>
        <end position="224"/>
    </location>
</feature>
<evidence type="ECO:0000256" key="3">
    <source>
        <dbReference type="ARBA" id="ARBA00022692"/>
    </source>
</evidence>
<dbReference type="EMBL" id="QJSP01000008">
    <property type="protein sequence ID" value="PYE16501.1"/>
    <property type="molecule type" value="Genomic_DNA"/>
</dbReference>
<protein>
    <submittedName>
        <fullName evidence="9">Putative RDD family membrane protein YckC</fullName>
    </submittedName>
</protein>
<feature type="compositionally biased region" description="Pro residues" evidence="6">
    <location>
        <begin position="29"/>
        <end position="66"/>
    </location>
</feature>
<feature type="compositionally biased region" description="Pro residues" evidence="6">
    <location>
        <begin position="1"/>
        <end position="12"/>
    </location>
</feature>
<dbReference type="InterPro" id="IPR010432">
    <property type="entry name" value="RDD"/>
</dbReference>
<keyword evidence="3 7" id="KW-0812">Transmembrane</keyword>
<evidence type="ECO:0000256" key="6">
    <source>
        <dbReference type="SAM" id="MobiDB-lite"/>
    </source>
</evidence>
<comment type="caution">
    <text evidence="9">The sequence shown here is derived from an EMBL/GenBank/DDBJ whole genome shotgun (WGS) entry which is preliminary data.</text>
</comment>
<evidence type="ECO:0000313" key="10">
    <source>
        <dbReference type="Proteomes" id="UP000247591"/>
    </source>
</evidence>
<dbReference type="AlphaFoldDB" id="A0A318RKU3"/>
<dbReference type="InterPro" id="IPR051791">
    <property type="entry name" value="Pra-immunoreactive"/>
</dbReference>
<evidence type="ECO:0000256" key="1">
    <source>
        <dbReference type="ARBA" id="ARBA00004651"/>
    </source>
</evidence>
<evidence type="ECO:0000313" key="9">
    <source>
        <dbReference type="EMBL" id="PYE16501.1"/>
    </source>
</evidence>
<reference evidence="9 10" key="1">
    <citation type="submission" date="2018-06" db="EMBL/GenBank/DDBJ databases">
        <title>Genomic Encyclopedia of Type Strains, Phase IV (KMG-IV): sequencing the most valuable type-strain genomes for metagenomic binning, comparative biology and taxonomic classification.</title>
        <authorList>
            <person name="Goeker M."/>
        </authorList>
    </citation>
    <scope>NUCLEOTIDE SEQUENCE [LARGE SCALE GENOMIC DNA]</scope>
    <source>
        <strain evidence="9 10">DSM 45521</strain>
    </source>
</reference>
<feature type="transmembrane region" description="Helical" evidence="7">
    <location>
        <begin position="176"/>
        <end position="209"/>
    </location>
</feature>
<sequence>MSGPQYPGPDPTNPAGNPQGPDLGKGGPAGPPPGAYPPPPQGNYPPPQGSYPPPPQQGGFPPPAPPVNAGQYGQPGAVAGVGETAGLGVRFGARVIDSLVVGIPVYVINLVLFWSAPWVVALLVSIVLAFAGFLYFVYFETQKQGTTVGKKLLKLKVVGAQGGVPTTDESAKRNSWMLLGVLSSLPIIFLGFIFGLIWLGLVIAIAVTINGDPRNQGWHDKFAGGTTVVRTG</sequence>
<dbReference type="OrthoDB" id="4555857at2"/>
<comment type="subcellular location">
    <subcellularLocation>
        <location evidence="1">Cell membrane</location>
        <topology evidence="1">Multi-pass membrane protein</topology>
    </subcellularLocation>
</comment>
<feature type="transmembrane region" description="Helical" evidence="7">
    <location>
        <begin position="120"/>
        <end position="138"/>
    </location>
</feature>